<dbReference type="EMBL" id="SORO01000007">
    <property type="protein sequence ID" value="TDY66362.1"/>
    <property type="molecule type" value="Genomic_DNA"/>
</dbReference>
<organism evidence="2 3">
    <name type="scientific">Leptospira meyeri</name>
    <dbReference type="NCBI Taxonomy" id="29508"/>
    <lineage>
        <taxon>Bacteria</taxon>
        <taxon>Pseudomonadati</taxon>
        <taxon>Spirochaetota</taxon>
        <taxon>Spirochaetia</taxon>
        <taxon>Leptospirales</taxon>
        <taxon>Leptospiraceae</taxon>
        <taxon>Leptospira</taxon>
    </lineage>
</organism>
<name>A0A4R8MMM6_LEPME</name>
<dbReference type="Proteomes" id="UP000294684">
    <property type="component" value="Unassembled WGS sequence"/>
</dbReference>
<dbReference type="RefSeq" id="WP_004787828.1">
    <property type="nucleotide sequence ID" value="NZ_SORO01000007.1"/>
</dbReference>
<dbReference type="STRING" id="1193051.LEP1GSC017_4012"/>
<feature type="signal peptide" evidence="1">
    <location>
        <begin position="1"/>
        <end position="20"/>
    </location>
</feature>
<feature type="chain" id="PRO_5020666733" evidence="1">
    <location>
        <begin position="21"/>
        <end position="310"/>
    </location>
</feature>
<keyword evidence="1" id="KW-0732">Signal</keyword>
<dbReference type="OrthoDB" id="326018at2"/>
<evidence type="ECO:0000256" key="1">
    <source>
        <dbReference type="SAM" id="SignalP"/>
    </source>
</evidence>
<dbReference type="AlphaFoldDB" id="A0A4R8MMM6"/>
<sequence length="310" mass="36975">MKIKITILLTLISLNSVLYAQSNKPTFETGLKFQKAEFTPFDYSRNFTDSDPYWNIKVNKLKGNQKTITPFFFIYKNLEKGFGIEFEHSKIQIERANYEEDYVYQVRNQYYYDRARHYLRNNERSDYKLNFFFYPTPEIKEYFAIGVGIRKIDRIRNISEYSFNAEEKISAYGPQIVLKSKIPITDQLSLNLSLDFYHTQGKRTYQYFDSYLFYFPSGSASDFSTIKGDTKTQGIFQGYEANISLKYNFMENYNIAFGYNYNYAYFKYENLRDTYYYYSSFQNNFGFQDSKLSNGKEIIRGFYISASTQF</sequence>
<dbReference type="GeneID" id="79829180"/>
<dbReference type="NCBIfam" id="TIGR04327">
    <property type="entry name" value="OMP_LA_2444"/>
    <property type="match status" value="1"/>
</dbReference>
<comment type="caution">
    <text evidence="2">The sequence shown here is derived from an EMBL/GenBank/DDBJ whole genome shotgun (WGS) entry which is preliminary data.</text>
</comment>
<reference evidence="2 3" key="1">
    <citation type="submission" date="2019-03" db="EMBL/GenBank/DDBJ databases">
        <title>Genomic Encyclopedia of Archaeal and Bacterial Type Strains, Phase II (KMG-II): from individual species to whole genera.</title>
        <authorList>
            <person name="Goeker M."/>
        </authorList>
    </citation>
    <scope>NUCLEOTIDE SEQUENCE [LARGE SCALE GENOMIC DNA]</scope>
    <source>
        <strain evidence="2 3">DSM 21537</strain>
    </source>
</reference>
<protein>
    <submittedName>
        <fullName evidence="2">Outer membrane protein (TIGR04327 family)</fullName>
    </submittedName>
</protein>
<gene>
    <name evidence="2" type="ORF">CLV96_3932</name>
</gene>
<accession>A0A4R8MMM6</accession>
<evidence type="ECO:0000313" key="3">
    <source>
        <dbReference type="Proteomes" id="UP000294684"/>
    </source>
</evidence>
<proteinExistence type="predicted"/>
<keyword evidence="3" id="KW-1185">Reference proteome</keyword>
<evidence type="ECO:0000313" key="2">
    <source>
        <dbReference type="EMBL" id="TDY66362.1"/>
    </source>
</evidence>
<dbReference type="InterPro" id="IPR027614">
    <property type="entry name" value="OMP_Lepto"/>
</dbReference>